<proteinExistence type="predicted"/>
<name>A0A8S5MVE4_9CAUD</name>
<organism evidence="1">
    <name type="scientific">Myoviridae sp. ctxZR60</name>
    <dbReference type="NCBI Taxonomy" id="2826712"/>
    <lineage>
        <taxon>Viruses</taxon>
        <taxon>Duplodnaviria</taxon>
        <taxon>Heunggongvirae</taxon>
        <taxon>Uroviricota</taxon>
        <taxon>Caudoviricetes</taxon>
    </lineage>
</organism>
<accession>A0A8S5MVE4</accession>
<evidence type="ECO:0000313" key="1">
    <source>
        <dbReference type="EMBL" id="DAD86172.1"/>
    </source>
</evidence>
<dbReference type="EMBL" id="BK014995">
    <property type="protein sequence ID" value="DAD86172.1"/>
    <property type="molecule type" value="Genomic_DNA"/>
</dbReference>
<protein>
    <submittedName>
        <fullName evidence="1">Uncharacterized protein</fullName>
    </submittedName>
</protein>
<sequence length="32" mass="3529">MNGYDCAADSAERVGGTYAQRLGARHKRGNFR</sequence>
<reference evidence="1" key="1">
    <citation type="journal article" date="2021" name="Proc. Natl. Acad. Sci. U.S.A.">
        <title>A Catalog of Tens of Thousands of Viruses from Human Metagenomes Reveals Hidden Associations with Chronic Diseases.</title>
        <authorList>
            <person name="Tisza M.J."/>
            <person name="Buck C.B."/>
        </authorList>
    </citation>
    <scope>NUCLEOTIDE SEQUENCE</scope>
    <source>
        <strain evidence="1">CtxZR60</strain>
    </source>
</reference>